<accession>A0A2D3UUG1</accession>
<keyword evidence="2" id="KW-1185">Reference proteome</keyword>
<dbReference type="AlphaFoldDB" id="A0A2D3UUG1"/>
<organism evidence="1 2">
    <name type="scientific">Ramularia collo-cygni</name>
    <dbReference type="NCBI Taxonomy" id="112498"/>
    <lineage>
        <taxon>Eukaryota</taxon>
        <taxon>Fungi</taxon>
        <taxon>Dikarya</taxon>
        <taxon>Ascomycota</taxon>
        <taxon>Pezizomycotina</taxon>
        <taxon>Dothideomycetes</taxon>
        <taxon>Dothideomycetidae</taxon>
        <taxon>Mycosphaerellales</taxon>
        <taxon>Mycosphaerellaceae</taxon>
        <taxon>Ramularia</taxon>
    </lineage>
</organism>
<dbReference type="GeneID" id="35599825"/>
<proteinExistence type="predicted"/>
<reference evidence="1 2" key="1">
    <citation type="submission" date="2016-03" db="EMBL/GenBank/DDBJ databases">
        <authorList>
            <person name="Ploux O."/>
        </authorList>
    </citation>
    <scope>NUCLEOTIDE SEQUENCE [LARGE SCALE GENOMIC DNA]</scope>
    <source>
        <strain evidence="1 2">URUG2</strain>
    </source>
</reference>
<protein>
    <submittedName>
        <fullName evidence="1">Uncharacterized protein</fullName>
    </submittedName>
</protein>
<gene>
    <name evidence="1" type="ORF">RCC_04652</name>
</gene>
<dbReference type="EMBL" id="FJUY01000006">
    <property type="protein sequence ID" value="CZT18808.1"/>
    <property type="molecule type" value="Genomic_DNA"/>
</dbReference>
<evidence type="ECO:0000313" key="2">
    <source>
        <dbReference type="Proteomes" id="UP000225277"/>
    </source>
</evidence>
<name>A0A2D3UUG1_9PEZI</name>
<dbReference type="Proteomes" id="UP000225277">
    <property type="component" value="Unassembled WGS sequence"/>
</dbReference>
<sequence length="81" mass="8702">MHVRKSMHRTCALGANLEQVCAHAESQLTNCALLALAILLCLDHVLLPTSADDPIRLGVSVESASSLDVEICLGIVRFYLA</sequence>
<dbReference type="RefSeq" id="XP_023625698.1">
    <property type="nucleotide sequence ID" value="XM_023769930.1"/>
</dbReference>
<evidence type="ECO:0000313" key="1">
    <source>
        <dbReference type="EMBL" id="CZT18808.1"/>
    </source>
</evidence>